<evidence type="ECO:0000313" key="1">
    <source>
        <dbReference type="EMBL" id="CAI9291840.1"/>
    </source>
</evidence>
<dbReference type="EMBL" id="OX465082">
    <property type="protein sequence ID" value="CAI9291840.1"/>
    <property type="molecule type" value="Genomic_DNA"/>
</dbReference>
<organism evidence="1 2">
    <name type="scientific">Lactuca saligna</name>
    <name type="common">Willowleaf lettuce</name>
    <dbReference type="NCBI Taxonomy" id="75948"/>
    <lineage>
        <taxon>Eukaryota</taxon>
        <taxon>Viridiplantae</taxon>
        <taxon>Streptophyta</taxon>
        <taxon>Embryophyta</taxon>
        <taxon>Tracheophyta</taxon>
        <taxon>Spermatophyta</taxon>
        <taxon>Magnoliopsida</taxon>
        <taxon>eudicotyledons</taxon>
        <taxon>Gunneridae</taxon>
        <taxon>Pentapetalae</taxon>
        <taxon>asterids</taxon>
        <taxon>campanulids</taxon>
        <taxon>Asterales</taxon>
        <taxon>Asteraceae</taxon>
        <taxon>Cichorioideae</taxon>
        <taxon>Cichorieae</taxon>
        <taxon>Lactucinae</taxon>
        <taxon>Lactuca</taxon>
    </lineage>
</organism>
<dbReference type="Proteomes" id="UP001177003">
    <property type="component" value="Chromosome 6"/>
</dbReference>
<dbReference type="InterPro" id="IPR004140">
    <property type="entry name" value="Exo70"/>
</dbReference>
<protein>
    <submittedName>
        <fullName evidence="1">Uncharacterized protein</fullName>
    </submittedName>
</protein>
<accession>A0AA35ZFW6</accession>
<dbReference type="Gene3D" id="1.20.1280.170">
    <property type="entry name" value="Exocyst complex component Exo70"/>
    <property type="match status" value="1"/>
</dbReference>
<dbReference type="InterPro" id="IPR016159">
    <property type="entry name" value="Cullin_repeat-like_dom_sf"/>
</dbReference>
<evidence type="ECO:0000313" key="2">
    <source>
        <dbReference type="Proteomes" id="UP001177003"/>
    </source>
</evidence>
<name>A0AA35ZFW6_LACSI</name>
<proteinExistence type="predicted"/>
<dbReference type="PANTHER" id="PTHR12542:SF182">
    <property type="entry name" value="EXOCYST SUBUNIT EXO70 FAMILY PROTEIN"/>
    <property type="match status" value="1"/>
</dbReference>
<dbReference type="SUPFAM" id="SSF74788">
    <property type="entry name" value="Cullin repeat-like"/>
    <property type="match status" value="1"/>
</dbReference>
<dbReference type="GO" id="GO:0006887">
    <property type="term" value="P:exocytosis"/>
    <property type="evidence" value="ECO:0007669"/>
    <property type="project" value="InterPro"/>
</dbReference>
<dbReference type="GO" id="GO:0000145">
    <property type="term" value="C:exocyst"/>
    <property type="evidence" value="ECO:0007669"/>
    <property type="project" value="InterPro"/>
</dbReference>
<gene>
    <name evidence="1" type="ORF">LSALG_LOCUS30952</name>
</gene>
<sequence length="137" mass="15619">MAVLNLPITLSEVVLVGYLDSDDDEDDIFNDVENPVDHPVSDYNIMIDTLPSSIINDLHEIAKRMVATGYGKECSLAYSTCWREFLEESLSRFGFLGLHNSSKPLEDADNDVEIKKWVKSINMDVRVFYPSLRRLCE</sequence>
<reference evidence="1" key="1">
    <citation type="submission" date="2023-04" db="EMBL/GenBank/DDBJ databases">
        <authorList>
            <person name="Vijverberg K."/>
            <person name="Xiong W."/>
            <person name="Schranz E."/>
        </authorList>
    </citation>
    <scope>NUCLEOTIDE SEQUENCE</scope>
</reference>
<dbReference type="AlphaFoldDB" id="A0AA35ZFW6"/>
<dbReference type="PANTHER" id="PTHR12542">
    <property type="entry name" value="EXOCYST COMPLEX PROTEIN EXO70"/>
    <property type="match status" value="1"/>
</dbReference>
<keyword evidence="2" id="KW-1185">Reference proteome</keyword>